<dbReference type="EC" id="2.7.11.1" evidence="1"/>
<feature type="domain" description="Protein kinase" evidence="10">
    <location>
        <begin position="55"/>
        <end position="397"/>
    </location>
</feature>
<comment type="catalytic activity">
    <reaction evidence="8">
        <text>L-seryl-[protein] + ATP = O-phospho-L-seryl-[protein] + ADP + H(+)</text>
        <dbReference type="Rhea" id="RHEA:17989"/>
        <dbReference type="Rhea" id="RHEA-COMP:9863"/>
        <dbReference type="Rhea" id="RHEA-COMP:11604"/>
        <dbReference type="ChEBI" id="CHEBI:15378"/>
        <dbReference type="ChEBI" id="CHEBI:29999"/>
        <dbReference type="ChEBI" id="CHEBI:30616"/>
        <dbReference type="ChEBI" id="CHEBI:83421"/>
        <dbReference type="ChEBI" id="CHEBI:456216"/>
        <dbReference type="EC" id="2.7.11.1"/>
    </reaction>
</comment>
<dbReference type="PROSITE" id="PS50011">
    <property type="entry name" value="PROTEIN_KINASE_DOM"/>
    <property type="match status" value="2"/>
</dbReference>
<evidence type="ECO:0000256" key="4">
    <source>
        <dbReference type="ARBA" id="ARBA00022741"/>
    </source>
</evidence>
<comment type="catalytic activity">
    <reaction evidence="7">
        <text>L-threonyl-[protein] + ATP = O-phospho-L-threonyl-[protein] + ADP + H(+)</text>
        <dbReference type="Rhea" id="RHEA:46608"/>
        <dbReference type="Rhea" id="RHEA-COMP:11060"/>
        <dbReference type="Rhea" id="RHEA-COMP:11605"/>
        <dbReference type="ChEBI" id="CHEBI:15378"/>
        <dbReference type="ChEBI" id="CHEBI:30013"/>
        <dbReference type="ChEBI" id="CHEBI:30616"/>
        <dbReference type="ChEBI" id="CHEBI:61977"/>
        <dbReference type="ChEBI" id="CHEBI:456216"/>
        <dbReference type="EC" id="2.7.11.1"/>
    </reaction>
</comment>
<evidence type="ECO:0000256" key="6">
    <source>
        <dbReference type="ARBA" id="ARBA00022840"/>
    </source>
</evidence>
<evidence type="ECO:0000256" key="7">
    <source>
        <dbReference type="ARBA" id="ARBA00047899"/>
    </source>
</evidence>
<keyword evidence="3" id="KW-0808">Transferase</keyword>
<evidence type="ECO:0000256" key="2">
    <source>
        <dbReference type="ARBA" id="ARBA00022527"/>
    </source>
</evidence>
<dbReference type="GO" id="GO:0050684">
    <property type="term" value="P:regulation of mRNA processing"/>
    <property type="evidence" value="ECO:0007669"/>
    <property type="project" value="TreeGrafter"/>
</dbReference>
<organism evidence="12">
    <name type="scientific">Caenorhabditis brenneri</name>
    <name type="common">Nematode worm</name>
    <dbReference type="NCBI Taxonomy" id="135651"/>
    <lineage>
        <taxon>Eukaryota</taxon>
        <taxon>Metazoa</taxon>
        <taxon>Ecdysozoa</taxon>
        <taxon>Nematoda</taxon>
        <taxon>Chromadorea</taxon>
        <taxon>Rhabditida</taxon>
        <taxon>Rhabditina</taxon>
        <taxon>Rhabditomorpha</taxon>
        <taxon>Rhabditoidea</taxon>
        <taxon>Rhabditidae</taxon>
        <taxon>Peloderinae</taxon>
        <taxon>Caenorhabditis</taxon>
    </lineage>
</organism>
<dbReference type="STRING" id="135651.G0MH91"/>
<keyword evidence="2" id="KW-0723">Serine/threonine-protein kinase</keyword>
<dbReference type="GO" id="GO:0005524">
    <property type="term" value="F:ATP binding"/>
    <property type="evidence" value="ECO:0007669"/>
    <property type="project" value="UniProtKB-UniRule"/>
</dbReference>
<dbReference type="Gene3D" id="1.10.510.10">
    <property type="entry name" value="Transferase(Phosphotransferase) domain 1"/>
    <property type="match status" value="2"/>
</dbReference>
<sequence length="883" mass="101180">MNEEKNIDLEATLTDSSLKQQYEVLRESSSNEPSDQYKKGGYLTVNIGDVLSSRYTILKKIGWGGYSTVWMAKTKNTEEYVALKITKSAKAHIECSEREIEILEKINMTHSNSNGSNHFVKLLDTFLVYGLNGSHIAMVFRMLGPSLFDIISRSNQRTLHITLIKRLCLQMLEALGFLHDECGIIHCDFKPENILVEVNERDIQRMDPQSTNYNEGVLSFALNLTDPNCSINFKLADFGISQFANNRNVQSIQTCTYRAPEVFLNAGFGRPADMWSVGCVTYQLITGSKMFVCTRSTDPKFELTQHLSQMIELLGPMRLEDFHNFSHKKSAKECFDSNGIFKSYLPYNHQLFYEKIVGVERLSHQDTYQCTDFILSLMKHNPRKRLTAKKALLHQFVQYTDERSESPSELQAFPSMASFSMETSCSYIQPTNKMSKEHQYYETGSNKIKESPDVIRHLDCLQKTCSTSSQKDTNRIANSTDSERLRVNEKEETEKEHKYHPRLMVEIKHFVKTDANKKTLEYAKHFQVSKGDRIGPRKFLKELGLGCYGTVWLVHNLVDNSYSATKIINTSVTDTSETEIKILNKIRESGTEQVKNLFVELLSHNRGIGQLAQFDFLTLEFIGPTLSEVMGEIKAFHFDHVRSISKQLLCALSHLHETIRVIHADVKPQNVMVKLDANDMKKVVQKANNEIEGKESPPMFYNIDFADSKCRILVKLGDFGHSQIIKVNLKARVQTCSYRAPEVLLQNNYGPAIDLWSHGCLVYEIATGFQLFPCSFGEENLDHQQQHFGLILKTLGRVEARIYEESCVKYLCFRRKKVIGETVPDECLAQRLSYFGLSIEHAVELQRFLKLFLQYNPKIRVEAGKAISDHFHTAPHDPFSFWN</sequence>
<dbReference type="InParanoid" id="G0MH91"/>
<name>G0MH91_CAEBE</name>
<dbReference type="PROSITE" id="PS00107">
    <property type="entry name" value="PROTEIN_KINASE_ATP"/>
    <property type="match status" value="1"/>
</dbReference>
<dbReference type="GO" id="GO:0000245">
    <property type="term" value="P:spliceosomal complex assembly"/>
    <property type="evidence" value="ECO:0007669"/>
    <property type="project" value="TreeGrafter"/>
</dbReference>
<dbReference type="PANTHER" id="PTHR47634">
    <property type="entry name" value="PROTEIN KINASE DOMAIN-CONTAINING PROTEIN-RELATED"/>
    <property type="match status" value="1"/>
</dbReference>
<evidence type="ECO:0000256" key="8">
    <source>
        <dbReference type="ARBA" id="ARBA00048679"/>
    </source>
</evidence>
<gene>
    <name evidence="11" type="ORF">CAEBREN_17871</name>
</gene>
<dbReference type="Pfam" id="PF00069">
    <property type="entry name" value="Pkinase"/>
    <property type="match status" value="2"/>
</dbReference>
<dbReference type="Gene3D" id="3.30.200.20">
    <property type="entry name" value="Phosphorylase Kinase, domain 1"/>
    <property type="match status" value="2"/>
</dbReference>
<dbReference type="HOGENOM" id="CLU_326322_0_0_1"/>
<dbReference type="InterPro" id="IPR000719">
    <property type="entry name" value="Prot_kinase_dom"/>
</dbReference>
<dbReference type="InterPro" id="IPR008271">
    <property type="entry name" value="Ser/Thr_kinase_AS"/>
</dbReference>
<feature type="binding site" evidence="9">
    <location>
        <position position="84"/>
    </location>
    <ligand>
        <name>ATP</name>
        <dbReference type="ChEBI" id="CHEBI:30616"/>
    </ligand>
</feature>
<dbReference type="GO" id="GO:0004674">
    <property type="term" value="F:protein serine/threonine kinase activity"/>
    <property type="evidence" value="ECO:0007669"/>
    <property type="project" value="UniProtKB-KW"/>
</dbReference>
<reference evidence="12" key="1">
    <citation type="submission" date="2011-07" db="EMBL/GenBank/DDBJ databases">
        <authorList>
            <consortium name="Caenorhabditis brenneri Sequencing and Analysis Consortium"/>
            <person name="Wilson R.K."/>
        </authorList>
    </citation>
    <scope>NUCLEOTIDE SEQUENCE [LARGE SCALE GENOMIC DNA]</scope>
    <source>
        <strain evidence="12">PB2801</strain>
    </source>
</reference>
<dbReference type="InterPro" id="IPR011009">
    <property type="entry name" value="Kinase-like_dom_sf"/>
</dbReference>
<feature type="domain" description="Protein kinase" evidence="10">
    <location>
        <begin position="537"/>
        <end position="879"/>
    </location>
</feature>
<evidence type="ECO:0000256" key="3">
    <source>
        <dbReference type="ARBA" id="ARBA00022679"/>
    </source>
</evidence>
<evidence type="ECO:0000313" key="11">
    <source>
        <dbReference type="EMBL" id="EGT58038.1"/>
    </source>
</evidence>
<dbReference type="PROSITE" id="PS00108">
    <property type="entry name" value="PROTEIN_KINASE_ST"/>
    <property type="match status" value="2"/>
</dbReference>
<accession>G0MH91</accession>
<evidence type="ECO:0000256" key="1">
    <source>
        <dbReference type="ARBA" id="ARBA00012513"/>
    </source>
</evidence>
<evidence type="ECO:0000259" key="10">
    <source>
        <dbReference type="PROSITE" id="PS50011"/>
    </source>
</evidence>
<dbReference type="PANTHER" id="PTHR47634:SF9">
    <property type="entry name" value="PROTEIN KINASE DOMAIN-CONTAINING PROTEIN-RELATED"/>
    <property type="match status" value="1"/>
</dbReference>
<proteinExistence type="predicted"/>
<dbReference type="SMART" id="SM00220">
    <property type="entry name" value="S_TKc"/>
    <property type="match status" value="2"/>
</dbReference>
<dbReference type="SUPFAM" id="SSF56112">
    <property type="entry name" value="Protein kinase-like (PK-like)"/>
    <property type="match status" value="2"/>
</dbReference>
<keyword evidence="4 9" id="KW-0547">Nucleotide-binding</keyword>
<evidence type="ECO:0000256" key="9">
    <source>
        <dbReference type="PROSITE-ProRule" id="PRU10141"/>
    </source>
</evidence>
<keyword evidence="5" id="KW-0418">Kinase</keyword>
<dbReference type="InterPro" id="IPR017441">
    <property type="entry name" value="Protein_kinase_ATP_BS"/>
</dbReference>
<dbReference type="EMBL" id="GL379794">
    <property type="protein sequence ID" value="EGT58038.1"/>
    <property type="molecule type" value="Genomic_DNA"/>
</dbReference>
<protein>
    <recommendedName>
        <fullName evidence="1">non-specific serine/threonine protein kinase</fullName>
        <ecNumber evidence="1">2.7.11.1</ecNumber>
    </recommendedName>
</protein>
<dbReference type="AlphaFoldDB" id="G0MH91"/>
<evidence type="ECO:0000313" key="12">
    <source>
        <dbReference type="Proteomes" id="UP000008068"/>
    </source>
</evidence>
<evidence type="ECO:0000256" key="5">
    <source>
        <dbReference type="ARBA" id="ARBA00022777"/>
    </source>
</evidence>
<dbReference type="OrthoDB" id="2649at2759"/>
<dbReference type="GO" id="GO:0005737">
    <property type="term" value="C:cytoplasm"/>
    <property type="evidence" value="ECO:0007669"/>
    <property type="project" value="TreeGrafter"/>
</dbReference>
<dbReference type="Proteomes" id="UP000008068">
    <property type="component" value="Unassembled WGS sequence"/>
</dbReference>
<dbReference type="OMA" id="LTENYEW"/>
<dbReference type="eggNOG" id="KOG1290">
    <property type="taxonomic scope" value="Eukaryota"/>
</dbReference>
<dbReference type="GO" id="GO:0005634">
    <property type="term" value="C:nucleus"/>
    <property type="evidence" value="ECO:0007669"/>
    <property type="project" value="TreeGrafter"/>
</dbReference>
<keyword evidence="6 9" id="KW-0067">ATP-binding</keyword>
<keyword evidence="12" id="KW-1185">Reference proteome</keyword>
<dbReference type="InterPro" id="IPR051334">
    <property type="entry name" value="SRPK"/>
</dbReference>